<comment type="caution">
    <text evidence="3">The sequence shown here is derived from an EMBL/GenBank/DDBJ whole genome shotgun (WGS) entry which is preliminary data.</text>
</comment>
<dbReference type="RefSeq" id="WP_331703996.1">
    <property type="nucleotide sequence ID" value="NZ_JAZHBO010000002.1"/>
</dbReference>
<feature type="region of interest" description="Disordered" evidence="1">
    <location>
        <begin position="293"/>
        <end position="314"/>
    </location>
</feature>
<sequence length="352" mass="39698">MARGGLYKSDIQKARDALRAQGKHPSVDAVRVALGNTGSKTTIHRYLKELEEEEGQGLGAKVAVSEALQDLVGRLAGRLHDEAEAVVVEARQRFEAQLQERNQALERQQQEGAALSAQLQRTETALQAEKTDHASTRQALAEATISIRQLEERIAGLTMRLAEHEAHARSLEEKHQHAREALEHYRTSVKEQRDQEQRRHEHQVQELQVALRQANEALTTKNHELLQLNRDNGQWLERHGRLERQLAQVRQAAQAQQQELDALRQTAAEHQALQARWAQDLQVLEAAHTELTGARADAAKERERREQAEAKALRAGVRLETLETLLAQLRPQEGKPETPDRSTVSSRETPKA</sequence>
<protein>
    <submittedName>
        <fullName evidence="3">DNA-binding protein</fullName>
    </submittedName>
</protein>
<organism evidence="3 4">
    <name type="scientific">Aquilutibacter rugosus</name>
    <dbReference type="NCBI Taxonomy" id="3115820"/>
    <lineage>
        <taxon>Bacteria</taxon>
        <taxon>Pseudomonadati</taxon>
        <taxon>Pseudomonadota</taxon>
        <taxon>Gammaproteobacteria</taxon>
        <taxon>Lysobacterales</taxon>
        <taxon>Lysobacteraceae</taxon>
        <taxon>Aquilutibacter</taxon>
    </lineage>
</organism>
<accession>A0ABU7V0Q4</accession>
<dbReference type="EMBL" id="JAZHBO010000002">
    <property type="protein sequence ID" value="MEF2156088.1"/>
    <property type="molecule type" value="Genomic_DNA"/>
</dbReference>
<feature type="compositionally biased region" description="Basic and acidic residues" evidence="1">
    <location>
        <begin position="297"/>
        <end position="312"/>
    </location>
</feature>
<gene>
    <name evidence="3" type="ORF">V3390_07580</name>
</gene>
<evidence type="ECO:0000313" key="4">
    <source>
        <dbReference type="Proteomes" id="UP001356170"/>
    </source>
</evidence>
<evidence type="ECO:0000259" key="2">
    <source>
        <dbReference type="Pfam" id="PF11740"/>
    </source>
</evidence>
<reference evidence="3 4" key="1">
    <citation type="submission" date="2024-01" db="EMBL/GenBank/DDBJ databases">
        <title>Novel species of the genus Luteimonas isolated from rivers.</title>
        <authorList>
            <person name="Lu H."/>
        </authorList>
    </citation>
    <scope>NUCLEOTIDE SEQUENCE [LARGE SCALE GENOMIC DNA]</scope>
    <source>
        <strain evidence="3 4">FXH3W</strain>
    </source>
</reference>
<evidence type="ECO:0000313" key="3">
    <source>
        <dbReference type="EMBL" id="MEF2156088.1"/>
    </source>
</evidence>
<dbReference type="InterPro" id="IPR021104">
    <property type="entry name" value="KfrA_DNA-bd_N"/>
</dbReference>
<name>A0ABU7V0Q4_9GAMM</name>
<proteinExistence type="predicted"/>
<keyword evidence="4" id="KW-1185">Reference proteome</keyword>
<dbReference type="Proteomes" id="UP001356170">
    <property type="component" value="Unassembled WGS sequence"/>
</dbReference>
<keyword evidence="3" id="KW-0238">DNA-binding</keyword>
<evidence type="ECO:0000256" key="1">
    <source>
        <dbReference type="SAM" id="MobiDB-lite"/>
    </source>
</evidence>
<feature type="compositionally biased region" description="Polar residues" evidence="1">
    <location>
        <begin position="341"/>
        <end position="352"/>
    </location>
</feature>
<dbReference type="GO" id="GO:0003677">
    <property type="term" value="F:DNA binding"/>
    <property type="evidence" value="ECO:0007669"/>
    <property type="project" value="UniProtKB-KW"/>
</dbReference>
<feature type="region of interest" description="Disordered" evidence="1">
    <location>
        <begin position="327"/>
        <end position="352"/>
    </location>
</feature>
<dbReference type="Pfam" id="PF11740">
    <property type="entry name" value="KfrA_N"/>
    <property type="match status" value="1"/>
</dbReference>
<feature type="domain" description="KfrA N-terminal DNA-binding" evidence="2">
    <location>
        <begin position="8"/>
        <end position="119"/>
    </location>
</feature>